<keyword evidence="3" id="KW-0132">Cell division</keyword>
<proteinExistence type="predicted"/>
<evidence type="ECO:0000313" key="4">
    <source>
        <dbReference type="Proteomes" id="UP000256519"/>
    </source>
</evidence>
<feature type="compositionally biased region" description="Basic residues" evidence="1">
    <location>
        <begin position="347"/>
        <end position="363"/>
    </location>
</feature>
<organism evidence="3 4">
    <name type="scientific">Priestia megaterium</name>
    <name type="common">Bacillus megaterium</name>
    <dbReference type="NCBI Taxonomy" id="1404"/>
    <lineage>
        <taxon>Bacteria</taxon>
        <taxon>Bacillati</taxon>
        <taxon>Bacillota</taxon>
        <taxon>Bacilli</taxon>
        <taxon>Bacillales</taxon>
        <taxon>Bacillaceae</taxon>
        <taxon>Priestia</taxon>
    </lineage>
</organism>
<name>A0A3D8WUD6_PRIMG</name>
<dbReference type="GO" id="GO:0051301">
    <property type="term" value="P:cell division"/>
    <property type="evidence" value="ECO:0007669"/>
    <property type="project" value="UniProtKB-KW"/>
</dbReference>
<feature type="domain" description="Tubulin/FtsZ GTPase" evidence="2">
    <location>
        <begin position="1"/>
        <end position="195"/>
    </location>
</feature>
<evidence type="ECO:0000259" key="2">
    <source>
        <dbReference type="SMART" id="SM00864"/>
    </source>
</evidence>
<keyword evidence="3" id="KW-0131">Cell cycle</keyword>
<dbReference type="EMBL" id="PQWM01000059">
    <property type="protein sequence ID" value="RDZ06672.1"/>
    <property type="molecule type" value="Genomic_DNA"/>
</dbReference>
<dbReference type="InterPro" id="IPR036525">
    <property type="entry name" value="Tubulin/FtsZ_GTPase_sf"/>
</dbReference>
<comment type="caution">
    <text evidence="3">The sequence shown here is derived from an EMBL/GenBank/DDBJ whole genome shotgun (WGS) entry which is preliminary data.</text>
</comment>
<dbReference type="RefSeq" id="WP_116078607.1">
    <property type="nucleotide sequence ID" value="NZ_CP187638.1"/>
</dbReference>
<protein>
    <submittedName>
        <fullName evidence="3">Cell division protein FtsZ</fullName>
    </submittedName>
</protein>
<sequence length="374" mass="41076">MIGIVGIGAAGGNIADLAFENGIDAVALNFSERDLESLDFVEERLTLIGSEGVGKNRDEAINLMVDKNWEMALKFIKENFSTPSTEIIMVCFSAGGGSGGGIGPMLVDLLAQEMEDKAIVAVPILPDTTEALVHQVNALYVTEELSRQDLCVLPIDNEQVKKKNPNAGKARIFKETNETFVHLISSLPKYTDRHSKHGVLDKKDLRTIFSTKGISAISSAEITKLDEGQADISNEGITEVIKKSWENSIFAPLEMQTIPKAGIIYEGPLDLFTIDSAQLFSSFKGGEPTHLFEGTYEGDHAKVTTILSGMPYYSTRLNIIEEKIEAQQKVTEELATIETGYESKLKLPKASHKKPLPRNKKKAISSILDKYQNR</sequence>
<dbReference type="GO" id="GO:0005525">
    <property type="term" value="F:GTP binding"/>
    <property type="evidence" value="ECO:0007669"/>
    <property type="project" value="InterPro"/>
</dbReference>
<feature type="region of interest" description="Disordered" evidence="1">
    <location>
        <begin position="347"/>
        <end position="374"/>
    </location>
</feature>
<dbReference type="SMART" id="SM00864">
    <property type="entry name" value="Tubulin"/>
    <property type="match status" value="1"/>
</dbReference>
<evidence type="ECO:0000256" key="1">
    <source>
        <dbReference type="SAM" id="MobiDB-lite"/>
    </source>
</evidence>
<dbReference type="Pfam" id="PF00091">
    <property type="entry name" value="Tubulin"/>
    <property type="match status" value="1"/>
</dbReference>
<dbReference type="AlphaFoldDB" id="A0A3D8WUD6"/>
<gene>
    <name evidence="3" type="ORF">C3744_28240</name>
</gene>
<accession>A0A3D8WUD6</accession>
<evidence type="ECO:0000313" key="3">
    <source>
        <dbReference type="EMBL" id="RDZ06672.1"/>
    </source>
</evidence>
<dbReference type="SUPFAM" id="SSF52490">
    <property type="entry name" value="Tubulin nucleotide-binding domain-like"/>
    <property type="match status" value="1"/>
</dbReference>
<dbReference type="InterPro" id="IPR003008">
    <property type="entry name" value="Tubulin_FtsZ_GTPase"/>
</dbReference>
<reference evidence="3 4" key="1">
    <citation type="journal article" date="2018" name="Appl. Environ. Microbiol.">
        <title>Antimicrobial susceptibility testing and tentative epidemiological cut-off values of five Bacillus species relevant for use as animal feed additives or for plant protection.</title>
        <authorList>
            <person name="Agerso Y."/>
            <person name="Stuer-Lauridsen B."/>
            <person name="Bjerre K."/>
            <person name="Jensen M.G."/>
            <person name="Johansen E."/>
            <person name="Bennedsen M."/>
            <person name="Brockmann E."/>
            <person name="Nielsen B."/>
        </authorList>
    </citation>
    <scope>NUCLEOTIDE SEQUENCE [LARGE SCALE GENOMIC DNA]</scope>
    <source>
        <strain evidence="3 4">CHCC20162</strain>
    </source>
</reference>
<dbReference type="Gene3D" id="3.40.50.1440">
    <property type="entry name" value="Tubulin/FtsZ, GTPase domain"/>
    <property type="match status" value="1"/>
</dbReference>
<dbReference type="Proteomes" id="UP000256519">
    <property type="component" value="Unassembled WGS sequence"/>
</dbReference>